<dbReference type="GO" id="GO:0009311">
    <property type="term" value="P:oligosaccharide metabolic process"/>
    <property type="evidence" value="ECO:0007669"/>
    <property type="project" value="TreeGrafter"/>
</dbReference>
<feature type="domain" description="Alpha galactosidase A C-terminal" evidence="12">
    <location>
        <begin position="365"/>
        <end position="449"/>
    </location>
</feature>
<dbReference type="PANTHER" id="PTHR11452">
    <property type="entry name" value="ALPHA-GALACTOSIDASE/ALPHA-N-ACETYLGALACTOSAMINIDASE"/>
    <property type="match status" value="1"/>
</dbReference>
<comment type="subunit">
    <text evidence="3 10">Homodimer.</text>
</comment>
<dbReference type="Gene3D" id="3.20.20.70">
    <property type="entry name" value="Aldolase class I"/>
    <property type="match status" value="2"/>
</dbReference>
<evidence type="ECO:0000256" key="1">
    <source>
        <dbReference type="ARBA" id="ARBA00004371"/>
    </source>
</evidence>
<dbReference type="PROSITE" id="PS00512">
    <property type="entry name" value="ALPHA_GALACTOSIDASE"/>
    <property type="match status" value="1"/>
</dbReference>
<sequence length="463" mass="52705">MSPNRTKERRQINTIFFLSCSILLVSFPDTNCDLDTARLLSLNNGLALTPPMGWLSWERFRCNTDCEKDPDNCISEKLFRQMADHMEADGYKDVGYEYINIDDCWMAKERDEKGRLQADPKRFPNGIKKLADYVHNKGLKLGIYEDFGTKTCGGYPGSEFFLNIDAQSFAEWEIDLLKLDGCNADTSDMSTGYPVMGLFLNLTGRPILFSCEWPLYQTKQVSPLQWYPLMGFFLNLTGRPFLYSCSWPAYVSKPNYTAIAKSCNIWRNYKDVQDSWDSVAGIIKFYGDNKQKFADVAGPGHFNDPDMLIVGDFGLSEDQQRVQMGMWAIMTAPLIMSVDLRNVKPFAKELLTNRRVIAVNQDPMGIQGKRIWQVENVDYWMKEIQPTGSYAFAFVNFNTNGVPQKLNFTLKYLQFTDPAGYNITETFTGKFLGIYKITALFSTSVNPTGIFMATAVPLSVYGR</sequence>
<evidence type="ECO:0000256" key="10">
    <source>
        <dbReference type="RuleBase" id="RU361168"/>
    </source>
</evidence>
<keyword evidence="11" id="KW-0732">Signal</keyword>
<evidence type="ECO:0000259" key="12">
    <source>
        <dbReference type="Pfam" id="PF17450"/>
    </source>
</evidence>
<dbReference type="GO" id="GO:0004557">
    <property type="term" value="F:alpha-galactosidase activity"/>
    <property type="evidence" value="ECO:0007669"/>
    <property type="project" value="TreeGrafter"/>
</dbReference>
<comment type="similarity">
    <text evidence="2 10">Belongs to the glycosyl hydrolase 27 family.</text>
</comment>
<evidence type="ECO:0000256" key="11">
    <source>
        <dbReference type="SAM" id="SignalP"/>
    </source>
</evidence>
<comment type="caution">
    <text evidence="13">The sequence shown here is derived from an EMBL/GenBank/DDBJ whole genome shotgun (WGS) entry which is preliminary data.</text>
</comment>
<evidence type="ECO:0000256" key="3">
    <source>
        <dbReference type="ARBA" id="ARBA00011738"/>
    </source>
</evidence>
<organism evidence="13 14">
    <name type="scientific">Acanthosepion pharaonis</name>
    <name type="common">Pharaoh cuttlefish</name>
    <name type="synonym">Sepia pharaonis</name>
    <dbReference type="NCBI Taxonomy" id="158019"/>
    <lineage>
        <taxon>Eukaryota</taxon>
        <taxon>Metazoa</taxon>
        <taxon>Spiralia</taxon>
        <taxon>Lophotrochozoa</taxon>
        <taxon>Mollusca</taxon>
        <taxon>Cephalopoda</taxon>
        <taxon>Coleoidea</taxon>
        <taxon>Decapodiformes</taxon>
        <taxon>Sepiida</taxon>
        <taxon>Sepiina</taxon>
        <taxon>Sepiidae</taxon>
        <taxon>Acanthosepion</taxon>
    </lineage>
</organism>
<accession>A0A812BGE0</accession>
<evidence type="ECO:0000256" key="5">
    <source>
        <dbReference type="ARBA" id="ARBA00023098"/>
    </source>
</evidence>
<gene>
    <name evidence="13" type="ORF">SPHA_15121</name>
</gene>
<dbReference type="OrthoDB" id="5795902at2759"/>
<dbReference type="Pfam" id="PF17450">
    <property type="entry name" value="Melibiase_2_C"/>
    <property type="match status" value="1"/>
</dbReference>
<dbReference type="InterPro" id="IPR017853">
    <property type="entry name" value="GH"/>
</dbReference>
<comment type="subcellular location">
    <subcellularLocation>
        <location evidence="1">Lysosome</location>
    </subcellularLocation>
</comment>
<keyword evidence="6 10" id="KW-1015">Disulfide bond</keyword>
<dbReference type="SUPFAM" id="SSF51011">
    <property type="entry name" value="Glycosyl hydrolase domain"/>
    <property type="match status" value="1"/>
</dbReference>
<dbReference type="GO" id="GO:0016139">
    <property type="term" value="P:glycoside catabolic process"/>
    <property type="evidence" value="ECO:0007669"/>
    <property type="project" value="TreeGrafter"/>
</dbReference>
<dbReference type="PANTHER" id="PTHR11452:SF14">
    <property type="entry name" value="ALPHA-GALACTOSIDASE A"/>
    <property type="match status" value="1"/>
</dbReference>
<keyword evidence="7" id="KW-0325">Glycoprotein</keyword>
<dbReference type="SUPFAM" id="SSF51445">
    <property type="entry name" value="(Trans)glycosidases"/>
    <property type="match status" value="1"/>
</dbReference>
<evidence type="ECO:0000256" key="7">
    <source>
        <dbReference type="ARBA" id="ARBA00023180"/>
    </source>
</evidence>
<keyword evidence="8" id="KW-0458">Lysosome</keyword>
<reference evidence="13" key="1">
    <citation type="submission" date="2021-01" db="EMBL/GenBank/DDBJ databases">
        <authorList>
            <person name="Li R."/>
            <person name="Bekaert M."/>
        </authorList>
    </citation>
    <scope>NUCLEOTIDE SEQUENCE</scope>
    <source>
        <strain evidence="13">Farmed</strain>
    </source>
</reference>
<dbReference type="EMBL" id="CAHIKZ030000524">
    <property type="protein sequence ID" value="CAE1178315.1"/>
    <property type="molecule type" value="Genomic_DNA"/>
</dbReference>
<keyword evidence="5" id="KW-0443">Lipid metabolism</keyword>
<dbReference type="InterPro" id="IPR002241">
    <property type="entry name" value="Glyco_hydro_27"/>
</dbReference>
<feature type="signal peptide" evidence="11">
    <location>
        <begin position="1"/>
        <end position="32"/>
    </location>
</feature>
<feature type="chain" id="PRO_5032906485" description="Alpha-galactosidase" evidence="11">
    <location>
        <begin position="33"/>
        <end position="463"/>
    </location>
</feature>
<dbReference type="Pfam" id="PF16499">
    <property type="entry name" value="Melibiase_2"/>
    <property type="match status" value="2"/>
</dbReference>
<dbReference type="InterPro" id="IPR035373">
    <property type="entry name" value="Melibiase/NAGA_C"/>
</dbReference>
<dbReference type="InterPro" id="IPR000111">
    <property type="entry name" value="Glyco_hydro_27/36_CS"/>
</dbReference>
<keyword evidence="4 10" id="KW-0378">Hydrolase</keyword>
<dbReference type="GO" id="GO:0006629">
    <property type="term" value="P:lipid metabolic process"/>
    <property type="evidence" value="ECO:0007669"/>
    <property type="project" value="UniProtKB-KW"/>
</dbReference>
<evidence type="ECO:0000256" key="4">
    <source>
        <dbReference type="ARBA" id="ARBA00022801"/>
    </source>
</evidence>
<dbReference type="CDD" id="cd14792">
    <property type="entry name" value="GH27"/>
    <property type="match status" value="1"/>
</dbReference>
<evidence type="ECO:0000256" key="6">
    <source>
        <dbReference type="ARBA" id="ARBA00023157"/>
    </source>
</evidence>
<evidence type="ECO:0000313" key="14">
    <source>
        <dbReference type="Proteomes" id="UP000597762"/>
    </source>
</evidence>
<dbReference type="GO" id="GO:0005764">
    <property type="term" value="C:lysosome"/>
    <property type="evidence" value="ECO:0007669"/>
    <property type="project" value="UniProtKB-SubCell"/>
</dbReference>
<dbReference type="InterPro" id="IPR013780">
    <property type="entry name" value="Glyco_hydro_b"/>
</dbReference>
<protein>
    <recommendedName>
        <fullName evidence="10">Alpha-galactosidase</fullName>
        <ecNumber evidence="10">3.2.1.-</ecNumber>
    </recommendedName>
</protein>
<evidence type="ECO:0000256" key="8">
    <source>
        <dbReference type="ARBA" id="ARBA00023228"/>
    </source>
</evidence>
<dbReference type="InterPro" id="IPR013785">
    <property type="entry name" value="Aldolase_TIM"/>
</dbReference>
<evidence type="ECO:0000256" key="9">
    <source>
        <dbReference type="ARBA" id="ARBA00023295"/>
    </source>
</evidence>
<dbReference type="PRINTS" id="PR00740">
    <property type="entry name" value="GLHYDRLASE27"/>
</dbReference>
<dbReference type="EC" id="3.2.1.-" evidence="10"/>
<dbReference type="Proteomes" id="UP000597762">
    <property type="component" value="Unassembled WGS sequence"/>
</dbReference>
<evidence type="ECO:0000313" key="13">
    <source>
        <dbReference type="EMBL" id="CAE1178315.1"/>
    </source>
</evidence>
<proteinExistence type="inferred from homology"/>
<name>A0A812BGE0_ACAPH</name>
<evidence type="ECO:0000256" key="2">
    <source>
        <dbReference type="ARBA" id="ARBA00009743"/>
    </source>
</evidence>
<keyword evidence="14" id="KW-1185">Reference proteome</keyword>
<dbReference type="Gene3D" id="2.60.40.1180">
    <property type="entry name" value="Golgi alpha-mannosidase II"/>
    <property type="match status" value="1"/>
</dbReference>
<keyword evidence="9 10" id="KW-0326">Glycosidase</keyword>
<dbReference type="AlphaFoldDB" id="A0A812BGE0"/>